<evidence type="ECO:0000256" key="6">
    <source>
        <dbReference type="ARBA" id="ARBA00023014"/>
    </source>
</evidence>
<gene>
    <name evidence="8" type="ORF">METZ01_LOCUS12849</name>
</gene>
<dbReference type="PROSITE" id="PS51918">
    <property type="entry name" value="RADICAL_SAM"/>
    <property type="match status" value="1"/>
</dbReference>
<evidence type="ECO:0000256" key="5">
    <source>
        <dbReference type="ARBA" id="ARBA00023004"/>
    </source>
</evidence>
<dbReference type="EMBL" id="UINC01000711">
    <property type="protein sequence ID" value="SUZ59995.1"/>
    <property type="molecule type" value="Genomic_DNA"/>
</dbReference>
<keyword evidence="3" id="KW-0949">S-adenosyl-L-methionine</keyword>
<keyword evidence="2" id="KW-0004">4Fe-4S</keyword>
<proteinExistence type="predicted"/>
<evidence type="ECO:0000256" key="4">
    <source>
        <dbReference type="ARBA" id="ARBA00022723"/>
    </source>
</evidence>
<evidence type="ECO:0000256" key="3">
    <source>
        <dbReference type="ARBA" id="ARBA00022691"/>
    </source>
</evidence>
<dbReference type="SFLD" id="SFLDS00029">
    <property type="entry name" value="Radical_SAM"/>
    <property type="match status" value="1"/>
</dbReference>
<dbReference type="InterPro" id="IPR013785">
    <property type="entry name" value="Aldolase_TIM"/>
</dbReference>
<keyword evidence="5" id="KW-0408">Iron</keyword>
<dbReference type="SUPFAM" id="SSF102114">
    <property type="entry name" value="Radical SAM enzymes"/>
    <property type="match status" value="1"/>
</dbReference>
<feature type="domain" description="Radical SAM core" evidence="7">
    <location>
        <begin position="29"/>
        <end position="245"/>
    </location>
</feature>
<organism evidence="8">
    <name type="scientific">marine metagenome</name>
    <dbReference type="NCBI Taxonomy" id="408172"/>
    <lineage>
        <taxon>unclassified sequences</taxon>
        <taxon>metagenomes</taxon>
        <taxon>ecological metagenomes</taxon>
    </lineage>
</organism>
<dbReference type="Pfam" id="PF04055">
    <property type="entry name" value="Radical_SAM"/>
    <property type="match status" value="1"/>
</dbReference>
<dbReference type="CDD" id="cd01335">
    <property type="entry name" value="Radical_SAM"/>
    <property type="match status" value="1"/>
</dbReference>
<evidence type="ECO:0000256" key="2">
    <source>
        <dbReference type="ARBA" id="ARBA00022485"/>
    </source>
</evidence>
<dbReference type="InterPro" id="IPR007197">
    <property type="entry name" value="rSAM"/>
</dbReference>
<dbReference type="PANTHER" id="PTHR43787">
    <property type="entry name" value="FEMO COFACTOR BIOSYNTHESIS PROTEIN NIFB-RELATED"/>
    <property type="match status" value="1"/>
</dbReference>
<evidence type="ECO:0000256" key="1">
    <source>
        <dbReference type="ARBA" id="ARBA00001966"/>
    </source>
</evidence>
<dbReference type="GO" id="GO:0003824">
    <property type="term" value="F:catalytic activity"/>
    <property type="evidence" value="ECO:0007669"/>
    <property type="project" value="InterPro"/>
</dbReference>
<dbReference type="Gene3D" id="3.20.20.70">
    <property type="entry name" value="Aldolase class I"/>
    <property type="match status" value="1"/>
</dbReference>
<dbReference type="GO" id="GO:0046872">
    <property type="term" value="F:metal ion binding"/>
    <property type="evidence" value="ECO:0007669"/>
    <property type="project" value="UniProtKB-KW"/>
</dbReference>
<keyword evidence="6" id="KW-0411">Iron-sulfur</keyword>
<dbReference type="AlphaFoldDB" id="A0A381NZD1"/>
<comment type="cofactor">
    <cofactor evidence="1">
        <name>[4Fe-4S] cluster</name>
        <dbReference type="ChEBI" id="CHEBI:49883"/>
    </cofactor>
</comment>
<reference evidence="8" key="1">
    <citation type="submission" date="2018-05" db="EMBL/GenBank/DDBJ databases">
        <authorList>
            <person name="Lanie J.A."/>
            <person name="Ng W.-L."/>
            <person name="Kazmierczak K.M."/>
            <person name="Andrzejewski T.M."/>
            <person name="Davidsen T.M."/>
            <person name="Wayne K.J."/>
            <person name="Tettelin H."/>
            <person name="Glass J.I."/>
            <person name="Rusch D."/>
            <person name="Podicherti R."/>
            <person name="Tsui H.-C.T."/>
            <person name="Winkler M.E."/>
        </authorList>
    </citation>
    <scope>NUCLEOTIDE SEQUENCE</scope>
</reference>
<evidence type="ECO:0000313" key="8">
    <source>
        <dbReference type="EMBL" id="SUZ59995.1"/>
    </source>
</evidence>
<protein>
    <recommendedName>
        <fullName evidence="7">Radical SAM core domain-containing protein</fullName>
    </recommendedName>
</protein>
<keyword evidence="4" id="KW-0479">Metal-binding</keyword>
<evidence type="ECO:0000259" key="7">
    <source>
        <dbReference type="PROSITE" id="PS51918"/>
    </source>
</evidence>
<dbReference type="InterPro" id="IPR058240">
    <property type="entry name" value="rSAM_sf"/>
</dbReference>
<dbReference type="GO" id="GO:0051539">
    <property type="term" value="F:4 iron, 4 sulfur cluster binding"/>
    <property type="evidence" value="ECO:0007669"/>
    <property type="project" value="UniProtKB-KW"/>
</dbReference>
<accession>A0A381NZD1</accession>
<sequence length="347" mass="40419">MREKSKEEHKFTSTGIKFWRHQEQMFNYKNGDPNTVISTHIAPEGVCNLQCPYCSVTYRDTHERIDLEVIKQYVRDLKTRGLKAVIITGGGEPTTYKYFNELVRFIHDEEELKVALINNGTLTRRIKDDVLKMFSWVRVSVNMFDRWEERIKFPYHKLSNECIVGCSSVFTTAHEKSEDTENKIEMYKKISEVADNCGAEYIRLLPDCLLEQDKLIEKHSELDEVLLEVNDTRYFHQYKIHGAPQTSKCHQSYFRPYLSEVNGGTVFPCDSVVLNGAVAHFSEQYALCKAEDVLEYIDGRIEQPFDAQVHCKGCVFTENVNMLDDFINDKLNKFEEFSSPLDHEEFV</sequence>
<name>A0A381NZD1_9ZZZZ</name>